<feature type="transmembrane region" description="Helical" evidence="1">
    <location>
        <begin position="6"/>
        <end position="27"/>
    </location>
</feature>
<keyword evidence="1" id="KW-0472">Membrane</keyword>
<proteinExistence type="predicted"/>
<keyword evidence="3" id="KW-1185">Reference proteome</keyword>
<dbReference type="Proteomes" id="UP000474957">
    <property type="component" value="Unassembled WGS sequence"/>
</dbReference>
<organism evidence="2 3">
    <name type="scientific">Halovulum marinum</name>
    <dbReference type="NCBI Taxonomy" id="2662447"/>
    <lineage>
        <taxon>Bacteria</taxon>
        <taxon>Pseudomonadati</taxon>
        <taxon>Pseudomonadota</taxon>
        <taxon>Alphaproteobacteria</taxon>
        <taxon>Rhodobacterales</taxon>
        <taxon>Paracoccaceae</taxon>
        <taxon>Halovulum</taxon>
    </lineage>
</organism>
<reference evidence="2 3" key="1">
    <citation type="submission" date="2019-10" db="EMBL/GenBank/DDBJ databases">
        <title>Cognatihalovulum marinum gen. nov. sp. nov., a new member of the family Rhodobacteraceae isolated from deep seawater of the Northwest Indian Ocean.</title>
        <authorList>
            <person name="Ruan C."/>
            <person name="Wang J."/>
            <person name="Zheng X."/>
            <person name="Song L."/>
            <person name="Zhu Y."/>
            <person name="Huang Y."/>
            <person name="Lu Z."/>
            <person name="Du W."/>
            <person name="Huang L."/>
            <person name="Dai X."/>
        </authorList>
    </citation>
    <scope>NUCLEOTIDE SEQUENCE [LARGE SCALE GENOMIC DNA]</scope>
    <source>
        <strain evidence="2 3">2CG4</strain>
    </source>
</reference>
<evidence type="ECO:0000256" key="1">
    <source>
        <dbReference type="SAM" id="Phobius"/>
    </source>
</evidence>
<name>A0A6L5Z5F6_9RHOB</name>
<keyword evidence="1" id="KW-0812">Transmembrane</keyword>
<keyword evidence="1" id="KW-1133">Transmembrane helix</keyword>
<accession>A0A6L5Z5F6</accession>
<sequence>MSWWIVGFAAAGAVVVVVAALLLGILWQARRIRALARAAAGTVGEIDANTRSVWRLAKINRTAGALLDGATAIERNAAAIRAAVAHDGAGEDAA</sequence>
<dbReference type="EMBL" id="WIND01000017">
    <property type="protein sequence ID" value="MSU91242.1"/>
    <property type="molecule type" value="Genomic_DNA"/>
</dbReference>
<evidence type="ECO:0000313" key="3">
    <source>
        <dbReference type="Proteomes" id="UP000474957"/>
    </source>
</evidence>
<dbReference type="RefSeq" id="WP_154448199.1">
    <property type="nucleotide sequence ID" value="NZ_WIND01000017.1"/>
</dbReference>
<dbReference type="AlphaFoldDB" id="A0A6L5Z5F6"/>
<comment type="caution">
    <text evidence="2">The sequence shown here is derived from an EMBL/GenBank/DDBJ whole genome shotgun (WGS) entry which is preliminary data.</text>
</comment>
<evidence type="ECO:0000313" key="2">
    <source>
        <dbReference type="EMBL" id="MSU91242.1"/>
    </source>
</evidence>
<protein>
    <submittedName>
        <fullName evidence="2">Uncharacterized protein</fullName>
    </submittedName>
</protein>
<gene>
    <name evidence="2" type="ORF">GE300_16795</name>
</gene>